<gene>
    <name evidence="1" type="ORF">V8G54_016025</name>
</gene>
<accession>A0AAQ3NKE7</accession>
<dbReference type="PANTHER" id="PTHR36391:SF1">
    <property type="entry name" value="FURRY"/>
    <property type="match status" value="1"/>
</dbReference>
<evidence type="ECO:0000313" key="1">
    <source>
        <dbReference type="EMBL" id="WVZ11495.1"/>
    </source>
</evidence>
<protein>
    <submittedName>
        <fullName evidence="1">Uncharacterized protein</fullName>
    </submittedName>
</protein>
<dbReference type="EMBL" id="CP144696">
    <property type="protein sequence ID" value="WVZ11495.1"/>
    <property type="molecule type" value="Genomic_DNA"/>
</dbReference>
<organism evidence="1 2">
    <name type="scientific">Vigna mungo</name>
    <name type="common">Black gram</name>
    <name type="synonym">Phaseolus mungo</name>
    <dbReference type="NCBI Taxonomy" id="3915"/>
    <lineage>
        <taxon>Eukaryota</taxon>
        <taxon>Viridiplantae</taxon>
        <taxon>Streptophyta</taxon>
        <taxon>Embryophyta</taxon>
        <taxon>Tracheophyta</taxon>
        <taxon>Spermatophyta</taxon>
        <taxon>Magnoliopsida</taxon>
        <taxon>eudicotyledons</taxon>
        <taxon>Gunneridae</taxon>
        <taxon>Pentapetalae</taxon>
        <taxon>rosids</taxon>
        <taxon>fabids</taxon>
        <taxon>Fabales</taxon>
        <taxon>Fabaceae</taxon>
        <taxon>Papilionoideae</taxon>
        <taxon>50 kb inversion clade</taxon>
        <taxon>NPAAA clade</taxon>
        <taxon>indigoferoid/millettioid clade</taxon>
        <taxon>Phaseoleae</taxon>
        <taxon>Vigna</taxon>
    </lineage>
</organism>
<dbReference type="Proteomes" id="UP001374535">
    <property type="component" value="Chromosome 5"/>
</dbReference>
<keyword evidence="2" id="KW-1185">Reference proteome</keyword>
<proteinExistence type="predicted"/>
<dbReference type="AlphaFoldDB" id="A0AAQ3NKE7"/>
<evidence type="ECO:0000313" key="2">
    <source>
        <dbReference type="Proteomes" id="UP001374535"/>
    </source>
</evidence>
<reference evidence="1 2" key="1">
    <citation type="journal article" date="2023" name="Life. Sci Alliance">
        <title>Evolutionary insights into 3D genome organization and epigenetic landscape of Vigna mungo.</title>
        <authorList>
            <person name="Junaid A."/>
            <person name="Singh B."/>
            <person name="Bhatia S."/>
        </authorList>
    </citation>
    <scope>NUCLEOTIDE SEQUENCE [LARGE SCALE GENOMIC DNA]</scope>
    <source>
        <strain evidence="1">Urdbean</strain>
    </source>
</reference>
<sequence>MAKSASNSLVQTLKRHIKKPWEITGPCADPEYRSAVPLATEYRLQCPATTKEKPCIPNSLPETVYDIKYFSRDQRRNRPPIRRTVLKKADVEKLAKEQTFAVSDFPPVYLNSAVEEDINAIGHFSLLLLIRGFRVIVFGFARLASEANIGFTTSKCLGSFMVDKISVNLSPFCPSYFTVFPYCCRKTRVISESLRDGIYPKAIIFDEGDTIDDGRHILPHFPFDAVIKSTNSSILHWFVRYAGEAILGLPDSAYVHEEVGAIFSLSFLDQVDGESLKSQIGQPLLVSSLTVVAVAG</sequence>
<name>A0AAQ3NKE7_VIGMU</name>
<dbReference type="PANTHER" id="PTHR36391">
    <property type="entry name" value="FURRY"/>
    <property type="match status" value="1"/>
</dbReference>